<dbReference type="KEGG" id="dor:Desor_3089"/>
<dbReference type="Proteomes" id="UP000006346">
    <property type="component" value="Chromosome"/>
</dbReference>
<accession>G7W6H0</accession>
<dbReference type="EMBL" id="CP003108">
    <property type="protein sequence ID" value="AET68608.1"/>
    <property type="molecule type" value="Genomic_DNA"/>
</dbReference>
<dbReference type="OrthoDB" id="1799247at2"/>
<protein>
    <recommendedName>
        <fullName evidence="3">Nucleic-acid-binding protein containing Zn-ribbon domain (DUF2082)</fullName>
    </recommendedName>
</protein>
<name>G7W6H0_DESOD</name>
<gene>
    <name evidence="1" type="ordered locus">Desor_3089</name>
</gene>
<dbReference type="PATRIC" id="fig|768706.3.peg.3106"/>
<dbReference type="RefSeq" id="WP_014185416.1">
    <property type="nucleotide sequence ID" value="NC_016584.1"/>
</dbReference>
<dbReference type="AlphaFoldDB" id="G7W6H0"/>
<proteinExistence type="predicted"/>
<dbReference type="HOGENOM" id="CLU_2896775_0_0_9"/>
<keyword evidence="2" id="KW-1185">Reference proteome</keyword>
<evidence type="ECO:0000313" key="1">
    <source>
        <dbReference type="EMBL" id="AET68608.1"/>
    </source>
</evidence>
<sequence>MKECIACHSGQIKQVDIKTKDDEFTLIENSEVILNPKPQSQKVIKFVCLNCGFINLYAEDYF</sequence>
<dbReference type="STRING" id="768706.Desor_3089"/>
<organism evidence="1 2">
    <name type="scientific">Desulfosporosinus orientis (strain ATCC 19365 / DSM 765 / NCIMB 8382 / VKM B-1628 / Singapore I)</name>
    <name type="common">Desulfotomaculum orientis</name>
    <dbReference type="NCBI Taxonomy" id="768706"/>
    <lineage>
        <taxon>Bacteria</taxon>
        <taxon>Bacillati</taxon>
        <taxon>Bacillota</taxon>
        <taxon>Clostridia</taxon>
        <taxon>Eubacteriales</taxon>
        <taxon>Desulfitobacteriaceae</taxon>
        <taxon>Desulfosporosinus</taxon>
    </lineage>
</organism>
<evidence type="ECO:0000313" key="2">
    <source>
        <dbReference type="Proteomes" id="UP000006346"/>
    </source>
</evidence>
<reference evidence="2" key="1">
    <citation type="submission" date="2011-11" db="EMBL/GenBank/DDBJ databases">
        <title>Complete sequence of Desulfosporosinus orientis DSM 765.</title>
        <authorList>
            <person name="Lucas S."/>
            <person name="Han J."/>
            <person name="Lapidus A."/>
            <person name="Cheng J.-F."/>
            <person name="Goodwin L."/>
            <person name="Pitluck S."/>
            <person name="Peters L."/>
            <person name="Ovchinnikova G."/>
            <person name="Teshima H."/>
            <person name="Detter J.C."/>
            <person name="Han C."/>
            <person name="Tapia R."/>
            <person name="Land M."/>
            <person name="Hauser L."/>
            <person name="Kyrpides N."/>
            <person name="Ivanova N."/>
            <person name="Pagani I."/>
            <person name="Pester M."/>
            <person name="Spring S."/>
            <person name="Ollivier B."/>
            <person name="Rattei T."/>
            <person name="Klenk H.-P."/>
            <person name="Wagner M."/>
            <person name="Loy A."/>
            <person name="Woyke T."/>
        </authorList>
    </citation>
    <scope>NUCLEOTIDE SEQUENCE [LARGE SCALE GENOMIC DNA]</scope>
    <source>
        <strain evidence="2">ATCC 19365 / DSM 765 / NCIMB 8382 / VKM B-1628</strain>
    </source>
</reference>
<reference evidence="1 2" key="2">
    <citation type="journal article" date="2012" name="J. Bacteriol.">
        <title>Complete genome sequences of Desulfosporosinus orientis DSM765T, Desulfosporosinus youngiae DSM17734T, Desulfosporosinus meridiei DSM13257T, and Desulfosporosinus acidiphilus DSM22704T.</title>
        <authorList>
            <person name="Pester M."/>
            <person name="Brambilla E."/>
            <person name="Alazard D."/>
            <person name="Rattei T."/>
            <person name="Weinmaier T."/>
            <person name="Han J."/>
            <person name="Lucas S."/>
            <person name="Lapidus A."/>
            <person name="Cheng J.F."/>
            <person name="Goodwin L."/>
            <person name="Pitluck S."/>
            <person name="Peters L."/>
            <person name="Ovchinnikova G."/>
            <person name="Teshima H."/>
            <person name="Detter J.C."/>
            <person name="Han C.S."/>
            <person name="Tapia R."/>
            <person name="Land M.L."/>
            <person name="Hauser L."/>
            <person name="Kyrpides N.C."/>
            <person name="Ivanova N.N."/>
            <person name="Pagani I."/>
            <person name="Huntmann M."/>
            <person name="Wei C.L."/>
            <person name="Davenport K.W."/>
            <person name="Daligault H."/>
            <person name="Chain P.S."/>
            <person name="Chen A."/>
            <person name="Mavromatis K."/>
            <person name="Markowitz V."/>
            <person name="Szeto E."/>
            <person name="Mikhailova N."/>
            <person name="Pati A."/>
            <person name="Wagner M."/>
            <person name="Woyke T."/>
            <person name="Ollivier B."/>
            <person name="Klenk H.P."/>
            <person name="Spring S."/>
            <person name="Loy A."/>
        </authorList>
    </citation>
    <scope>NUCLEOTIDE SEQUENCE [LARGE SCALE GENOMIC DNA]</scope>
    <source>
        <strain evidence="2">ATCC 19365 / DSM 765 / NCIMB 8382 / VKM B-1628</strain>
    </source>
</reference>
<evidence type="ECO:0008006" key="3">
    <source>
        <dbReference type="Google" id="ProtNLM"/>
    </source>
</evidence>